<dbReference type="InterPro" id="IPR011009">
    <property type="entry name" value="Kinase-like_dom_sf"/>
</dbReference>
<dbReference type="KEGG" id="ngr:NAEGRDRAFT_69658"/>
<dbReference type="SUPFAM" id="SSF56112">
    <property type="entry name" value="Protein kinase-like (PK-like)"/>
    <property type="match status" value="1"/>
</dbReference>
<feature type="compositionally biased region" description="Basic and acidic residues" evidence="7">
    <location>
        <begin position="243"/>
        <end position="253"/>
    </location>
</feature>
<dbReference type="EMBL" id="GG738879">
    <property type="protein sequence ID" value="EFC42555.1"/>
    <property type="molecule type" value="Genomic_DNA"/>
</dbReference>
<dbReference type="VEuPathDB" id="AmoebaDB:NAEGRDRAFT_69658"/>
<evidence type="ECO:0000256" key="4">
    <source>
        <dbReference type="ARBA" id="ARBA00022777"/>
    </source>
</evidence>
<dbReference type="RefSeq" id="XP_002675299.1">
    <property type="nucleotide sequence ID" value="XM_002675253.1"/>
</dbReference>
<keyword evidence="3 6" id="KW-0547">Nucleotide-binding</keyword>
<dbReference type="OMA" id="RDISDCA"/>
<keyword evidence="4" id="KW-0418">Kinase</keyword>
<dbReference type="InParanoid" id="D2VL46"/>
<evidence type="ECO:0000256" key="7">
    <source>
        <dbReference type="SAM" id="MobiDB-lite"/>
    </source>
</evidence>
<dbReference type="PANTHER" id="PTHR43895:SF150">
    <property type="entry name" value="SERINE_THREONINE-PROTEIN KINASE STK11"/>
    <property type="match status" value="1"/>
</dbReference>
<dbReference type="PANTHER" id="PTHR43895">
    <property type="entry name" value="CALCIUM/CALMODULIN-DEPENDENT PROTEIN KINASE KINASE-RELATED"/>
    <property type="match status" value="1"/>
</dbReference>
<accession>D2VL46</accession>
<evidence type="ECO:0000256" key="3">
    <source>
        <dbReference type="ARBA" id="ARBA00022741"/>
    </source>
</evidence>
<dbReference type="eggNOG" id="KOG0585">
    <property type="taxonomic scope" value="Eukaryota"/>
</dbReference>
<dbReference type="Pfam" id="PF00069">
    <property type="entry name" value="Pkinase"/>
    <property type="match status" value="1"/>
</dbReference>
<reference evidence="9 10" key="1">
    <citation type="journal article" date="2010" name="Cell">
        <title>The genome of Naegleria gruberi illuminates early eukaryotic versatility.</title>
        <authorList>
            <person name="Fritz-Laylin L.K."/>
            <person name="Prochnik S.E."/>
            <person name="Ginger M.L."/>
            <person name="Dacks J.B."/>
            <person name="Carpenter M.L."/>
            <person name="Field M.C."/>
            <person name="Kuo A."/>
            <person name="Paredez A."/>
            <person name="Chapman J."/>
            <person name="Pham J."/>
            <person name="Shu S."/>
            <person name="Neupane R."/>
            <person name="Cipriano M."/>
            <person name="Mancuso J."/>
            <person name="Tu H."/>
            <person name="Salamov A."/>
            <person name="Lindquist E."/>
            <person name="Shapiro H."/>
            <person name="Lucas S."/>
            <person name="Grigoriev I.V."/>
            <person name="Cande W.Z."/>
            <person name="Fulton C."/>
            <person name="Rokhsar D.S."/>
            <person name="Dawson S.C."/>
        </authorList>
    </citation>
    <scope>NUCLEOTIDE SEQUENCE [LARGE SCALE GENOMIC DNA]</scope>
    <source>
        <strain evidence="9 10">NEG-M</strain>
    </source>
</reference>
<dbReference type="GO" id="GO:0005524">
    <property type="term" value="F:ATP binding"/>
    <property type="evidence" value="ECO:0007669"/>
    <property type="project" value="UniProtKB-UniRule"/>
</dbReference>
<evidence type="ECO:0000313" key="9">
    <source>
        <dbReference type="EMBL" id="EFC42555.1"/>
    </source>
</evidence>
<keyword evidence="1" id="KW-0723">Serine/threonine-protein kinase</keyword>
<dbReference type="GO" id="GO:0007165">
    <property type="term" value="P:signal transduction"/>
    <property type="evidence" value="ECO:0007669"/>
    <property type="project" value="TreeGrafter"/>
</dbReference>
<feature type="compositionally biased region" description="Polar residues" evidence="7">
    <location>
        <begin position="172"/>
        <end position="181"/>
    </location>
</feature>
<evidence type="ECO:0000259" key="8">
    <source>
        <dbReference type="PROSITE" id="PS50011"/>
    </source>
</evidence>
<feature type="compositionally biased region" description="Basic residues" evidence="7">
    <location>
        <begin position="182"/>
        <end position="191"/>
    </location>
</feature>
<dbReference type="PROSITE" id="PS50011">
    <property type="entry name" value="PROTEIN_KINASE_DOM"/>
    <property type="match status" value="1"/>
</dbReference>
<keyword evidence="2" id="KW-0808">Transferase</keyword>
<dbReference type="FunCoup" id="D2VL46">
    <property type="interactions" value="349"/>
</dbReference>
<evidence type="ECO:0000256" key="2">
    <source>
        <dbReference type="ARBA" id="ARBA00022679"/>
    </source>
</evidence>
<dbReference type="Proteomes" id="UP000006671">
    <property type="component" value="Unassembled WGS sequence"/>
</dbReference>
<dbReference type="STRING" id="5762.D2VL46"/>
<dbReference type="AlphaFoldDB" id="D2VL46"/>
<dbReference type="SMART" id="SM00220">
    <property type="entry name" value="S_TKc"/>
    <property type="match status" value="1"/>
</dbReference>
<gene>
    <name evidence="9" type="ORF">NAEGRDRAFT_69658</name>
</gene>
<dbReference type="CDD" id="cd14008">
    <property type="entry name" value="STKc_LKB1_CaMKK"/>
    <property type="match status" value="1"/>
</dbReference>
<feature type="compositionally biased region" description="Low complexity" evidence="7">
    <location>
        <begin position="280"/>
        <end position="297"/>
    </location>
</feature>
<keyword evidence="10" id="KW-1185">Reference proteome</keyword>
<feature type="binding site" evidence="6">
    <location>
        <position position="362"/>
    </location>
    <ligand>
        <name>ATP</name>
        <dbReference type="ChEBI" id="CHEBI:30616"/>
    </ligand>
</feature>
<feature type="region of interest" description="Disordered" evidence="7">
    <location>
        <begin position="30"/>
        <end position="69"/>
    </location>
</feature>
<dbReference type="OrthoDB" id="68483at2759"/>
<dbReference type="FunFam" id="1.10.510.10:FF:000571">
    <property type="entry name" value="Maternal embryonic leucine zipper kinase"/>
    <property type="match status" value="1"/>
</dbReference>
<protein>
    <submittedName>
        <fullName evidence="9">Predicted protein</fullName>
    </submittedName>
</protein>
<dbReference type="Gene3D" id="1.10.510.10">
    <property type="entry name" value="Transferase(Phosphotransferase) domain 1"/>
    <property type="match status" value="1"/>
</dbReference>
<proteinExistence type="predicted"/>
<feature type="compositionally biased region" description="Low complexity" evidence="7">
    <location>
        <begin position="52"/>
        <end position="69"/>
    </location>
</feature>
<dbReference type="InterPro" id="IPR017441">
    <property type="entry name" value="Protein_kinase_ATP_BS"/>
</dbReference>
<keyword evidence="5 6" id="KW-0067">ATP-binding</keyword>
<evidence type="ECO:0000256" key="6">
    <source>
        <dbReference type="PROSITE-ProRule" id="PRU10141"/>
    </source>
</evidence>
<dbReference type="InterPro" id="IPR000719">
    <property type="entry name" value="Prot_kinase_dom"/>
</dbReference>
<dbReference type="PROSITE" id="PS00108">
    <property type="entry name" value="PROTEIN_KINASE_ST"/>
    <property type="match status" value="1"/>
</dbReference>
<dbReference type="GO" id="GO:0004674">
    <property type="term" value="F:protein serine/threonine kinase activity"/>
    <property type="evidence" value="ECO:0007669"/>
    <property type="project" value="UniProtKB-KW"/>
</dbReference>
<evidence type="ECO:0000256" key="5">
    <source>
        <dbReference type="ARBA" id="ARBA00022840"/>
    </source>
</evidence>
<dbReference type="PROSITE" id="PS00107">
    <property type="entry name" value="PROTEIN_KINASE_ATP"/>
    <property type="match status" value="1"/>
</dbReference>
<feature type="domain" description="Protein kinase" evidence="8">
    <location>
        <begin position="325"/>
        <end position="599"/>
    </location>
</feature>
<name>D2VL46_NAEGR</name>
<feature type="region of interest" description="Disordered" evidence="7">
    <location>
        <begin position="155"/>
        <end position="304"/>
    </location>
</feature>
<evidence type="ECO:0000256" key="1">
    <source>
        <dbReference type="ARBA" id="ARBA00022527"/>
    </source>
</evidence>
<organism evidence="10">
    <name type="scientific">Naegleria gruberi</name>
    <name type="common">Amoeba</name>
    <dbReference type="NCBI Taxonomy" id="5762"/>
    <lineage>
        <taxon>Eukaryota</taxon>
        <taxon>Discoba</taxon>
        <taxon>Heterolobosea</taxon>
        <taxon>Tetramitia</taxon>
        <taxon>Eutetramitia</taxon>
        <taxon>Vahlkampfiidae</taxon>
        <taxon>Naegleria</taxon>
    </lineage>
</organism>
<dbReference type="InterPro" id="IPR008271">
    <property type="entry name" value="Ser/Thr_kinase_AS"/>
</dbReference>
<dbReference type="GeneID" id="8863114"/>
<evidence type="ECO:0000313" key="10">
    <source>
        <dbReference type="Proteomes" id="UP000006671"/>
    </source>
</evidence>
<sequence length="668" mass="74943">MGQACCVPHHSNRVIPGEAKDDNDYVQLNQPFLNNDSSERGSHRYHPTKGISASTQHESSSSSFLLPTTNSNLPNSSSQYINLQQNQEVVGLENILVMINSEQLQLLQQLISKGPPQDKGVQTESPQELRRFWSHKTIQQASSFTFTKDDFAIGNPIASHSSSSSEEIEQPVRTSTRSMKNSGKKLRRKRSNASSVNRSISKDKFIDSDNGQDADDRKSIVNIASPKSRSLKKFEIEDDKPEQEDTGKEEKENPASSTILQEPKLNIPNGLSPYSDEEGYSSSGALSTGGSETEGSSPRTKRQVHMTTTLSTGVDQDGKKTVNEYVVIKKIGRGMHGKVKLCKKSDTGELCALKIINKSILKDLKKKDKLGRPVKDKDNSSLMILMKEVSILKKLHHPNVVELYEVIDDPKIDKLFLVFEYIESGCLMKIISKDKTDRPAFTEETCRRYYRDLICGLEYLHENKIVHRDIKPENVLVTKDDRLKITDFGVSSMLEGDNDTFNTAPGTPAFLSPEACHVGSYSGYASDIWAAGVTLFVMLYGRLPFFGPGILGMYNAILNDEPEIPENIEPDLQDLLTRLFCKDPHRRITIKEIKEHAWITMNGKWPFVTQVDKIEISTDQEIAGAITVGREMKVVDRFMLLSKMKAKLSKRVKKAKEIVRQRNEGISD</sequence>